<dbReference type="GO" id="GO:0006351">
    <property type="term" value="P:DNA-templated transcription"/>
    <property type="evidence" value="ECO:0007669"/>
    <property type="project" value="InterPro"/>
</dbReference>
<dbReference type="Proteomes" id="UP000053029">
    <property type="component" value="Unassembled WGS sequence"/>
</dbReference>
<evidence type="ECO:0000256" key="5">
    <source>
        <dbReference type="ARBA" id="ARBA00023125"/>
    </source>
</evidence>
<dbReference type="Gene3D" id="4.10.240.10">
    <property type="entry name" value="Zn(2)-C6 fungal-type DNA-binding domain"/>
    <property type="match status" value="1"/>
</dbReference>
<keyword evidence="3" id="KW-0862">Zinc</keyword>
<dbReference type="InterPro" id="IPR007219">
    <property type="entry name" value="XnlR_reg_dom"/>
</dbReference>
<dbReference type="InterPro" id="IPR052202">
    <property type="entry name" value="Yeast_MetPath_Reg"/>
</dbReference>
<dbReference type="InterPro" id="IPR036864">
    <property type="entry name" value="Zn2-C6_fun-type_DNA-bd_sf"/>
</dbReference>
<evidence type="ECO:0000256" key="1">
    <source>
        <dbReference type="ARBA" id="ARBA00004123"/>
    </source>
</evidence>
<dbReference type="STRING" id="1442368.A0A0D2FCB8"/>
<keyword evidence="8" id="KW-0175">Coiled coil</keyword>
<dbReference type="SMART" id="SM00906">
    <property type="entry name" value="Fungal_trans"/>
    <property type="match status" value="1"/>
</dbReference>
<dbReference type="PROSITE" id="PS00463">
    <property type="entry name" value="ZN2_CY6_FUNGAL_1"/>
    <property type="match status" value="1"/>
</dbReference>
<organism evidence="11 12">
    <name type="scientific">Fonsecaea pedrosoi CBS 271.37</name>
    <dbReference type="NCBI Taxonomy" id="1442368"/>
    <lineage>
        <taxon>Eukaryota</taxon>
        <taxon>Fungi</taxon>
        <taxon>Dikarya</taxon>
        <taxon>Ascomycota</taxon>
        <taxon>Pezizomycotina</taxon>
        <taxon>Eurotiomycetes</taxon>
        <taxon>Chaetothyriomycetidae</taxon>
        <taxon>Chaetothyriales</taxon>
        <taxon>Herpotrichiellaceae</taxon>
        <taxon>Fonsecaea</taxon>
    </lineage>
</organism>
<dbReference type="GO" id="GO:0008270">
    <property type="term" value="F:zinc ion binding"/>
    <property type="evidence" value="ECO:0007669"/>
    <property type="project" value="InterPro"/>
</dbReference>
<protein>
    <recommendedName>
        <fullName evidence="10">Zn(2)-C6 fungal-type domain-containing protein</fullName>
    </recommendedName>
</protein>
<evidence type="ECO:0000256" key="2">
    <source>
        <dbReference type="ARBA" id="ARBA00022723"/>
    </source>
</evidence>
<dbReference type="GO" id="GO:0045944">
    <property type="term" value="P:positive regulation of transcription by RNA polymerase II"/>
    <property type="evidence" value="ECO:0007669"/>
    <property type="project" value="TreeGrafter"/>
</dbReference>
<feature type="coiled-coil region" evidence="8">
    <location>
        <begin position="666"/>
        <end position="693"/>
    </location>
</feature>
<keyword evidence="2" id="KW-0479">Metal-binding</keyword>
<dbReference type="VEuPathDB" id="FungiDB:Z517_03522"/>
<dbReference type="SMART" id="SM00066">
    <property type="entry name" value="GAL4"/>
    <property type="match status" value="1"/>
</dbReference>
<comment type="subcellular location">
    <subcellularLocation>
        <location evidence="1">Nucleus</location>
    </subcellularLocation>
</comment>
<gene>
    <name evidence="11" type="ORF">Z517_03522</name>
</gene>
<name>A0A0D2FCB8_9EURO</name>
<keyword evidence="12" id="KW-1185">Reference proteome</keyword>
<dbReference type="RefSeq" id="XP_013288080.1">
    <property type="nucleotide sequence ID" value="XM_013432626.1"/>
</dbReference>
<dbReference type="AlphaFoldDB" id="A0A0D2FCB8"/>
<evidence type="ECO:0000256" key="3">
    <source>
        <dbReference type="ARBA" id="ARBA00022833"/>
    </source>
</evidence>
<feature type="region of interest" description="Disordered" evidence="9">
    <location>
        <begin position="94"/>
        <end position="136"/>
    </location>
</feature>
<dbReference type="SUPFAM" id="SSF57701">
    <property type="entry name" value="Zn2/Cys6 DNA-binding domain"/>
    <property type="match status" value="1"/>
</dbReference>
<dbReference type="EMBL" id="KN846970">
    <property type="protein sequence ID" value="KIW84272.1"/>
    <property type="molecule type" value="Genomic_DNA"/>
</dbReference>
<evidence type="ECO:0000256" key="9">
    <source>
        <dbReference type="SAM" id="MobiDB-lite"/>
    </source>
</evidence>
<evidence type="ECO:0000256" key="6">
    <source>
        <dbReference type="ARBA" id="ARBA00023163"/>
    </source>
</evidence>
<reference evidence="11 12" key="1">
    <citation type="submission" date="2015-01" db="EMBL/GenBank/DDBJ databases">
        <title>The Genome Sequence of Fonsecaea pedrosoi CBS 271.37.</title>
        <authorList>
            <consortium name="The Broad Institute Genomics Platform"/>
            <person name="Cuomo C."/>
            <person name="de Hoog S."/>
            <person name="Gorbushina A."/>
            <person name="Stielow B."/>
            <person name="Teixiera M."/>
            <person name="Abouelleil A."/>
            <person name="Chapman S.B."/>
            <person name="Priest M."/>
            <person name="Young S.K."/>
            <person name="Wortman J."/>
            <person name="Nusbaum C."/>
            <person name="Birren B."/>
        </authorList>
    </citation>
    <scope>NUCLEOTIDE SEQUENCE [LARGE SCALE GENOMIC DNA]</scope>
    <source>
        <strain evidence="11 12">CBS 271.37</strain>
    </source>
</reference>
<dbReference type="OrthoDB" id="189997at2759"/>
<dbReference type="GO" id="GO:0005634">
    <property type="term" value="C:nucleus"/>
    <property type="evidence" value="ECO:0007669"/>
    <property type="project" value="UniProtKB-SubCell"/>
</dbReference>
<proteinExistence type="predicted"/>
<feature type="region of interest" description="Disordered" evidence="9">
    <location>
        <begin position="1"/>
        <end position="20"/>
    </location>
</feature>
<dbReference type="GeneID" id="25303012"/>
<keyword evidence="6" id="KW-0804">Transcription</keyword>
<dbReference type="PROSITE" id="PS50048">
    <property type="entry name" value="ZN2_CY6_FUNGAL_2"/>
    <property type="match status" value="1"/>
</dbReference>
<dbReference type="Pfam" id="PF04082">
    <property type="entry name" value="Fungal_trans"/>
    <property type="match status" value="1"/>
</dbReference>
<dbReference type="PANTHER" id="PTHR47782">
    <property type="entry name" value="ZN(II)2CYS6 TRANSCRIPTION FACTOR (EUROFUNG)-RELATED"/>
    <property type="match status" value="1"/>
</dbReference>
<sequence length="694" mass="77623">MQADSHTSSRSSPLPSHNPLSHVSLTVKQLQSACVFCKARKIRCDGQLPACSGCRKYGRASSCSLNEDGQGFERDYATYLQARIRRLQVALHKDGNPRQQESALRRGPVQDQHGPAGLMPSSVAASIQGSEPGGRPSLVQKSQIDRLISEIGALPILASSSDPSCLDGPHLATIVLAAASESIVVPSVIDLNQLDEIRALLPRVETARKLANQYFARVYPRLPFFSVQGFWTHFRLAYDDSTSGSSVQDDTFHVENPPRLAGQEAEDGLNRVTNIGYSYFTVLVVCAISTASLSRNVDSVISRSAVEAFLAALRFREHAVLPNTIAGLQAILFLIQYATLNPSQLNAWYLVGVGMRICVDLGLHQDPSAPSLQMSASVLETRRRLFWSMYSFDRSISLGTGRPCEISDKVIHVDVPNFSIGSEATEDEILGYRQRYHVLKLQSLAYEKLYMSERPHNPAGLVVELLEQFQDWARDNPISMSEHARILLRSEWLQGLMLLYRPCRAIQKRTPQDLRELWDASLSFAKTYRGLVEANEIFYVQIASAKVYTAGLAIIHAYWQLRYVQDADDDLPGSNHEQASTVASLQSLDLWSGVADVNFMLRSLSDRWEEGRLLAKKFEKLSTAAVELLMRPQIRQSEDTIQEMESRMPNEVVQFWRHSAPTRLHLVDIDRDRDGARNELQELISEITNVKSAR</sequence>
<evidence type="ECO:0000256" key="4">
    <source>
        <dbReference type="ARBA" id="ARBA00023015"/>
    </source>
</evidence>
<feature type="domain" description="Zn(2)-C6 fungal-type" evidence="10">
    <location>
        <begin position="33"/>
        <end position="65"/>
    </location>
</feature>
<evidence type="ECO:0000313" key="12">
    <source>
        <dbReference type="Proteomes" id="UP000053029"/>
    </source>
</evidence>
<keyword evidence="7" id="KW-0539">Nucleus</keyword>
<dbReference type="CDD" id="cd12148">
    <property type="entry name" value="fungal_TF_MHR"/>
    <property type="match status" value="1"/>
</dbReference>
<evidence type="ECO:0000259" key="10">
    <source>
        <dbReference type="PROSITE" id="PS50048"/>
    </source>
</evidence>
<dbReference type="GO" id="GO:0043565">
    <property type="term" value="F:sequence-specific DNA binding"/>
    <property type="evidence" value="ECO:0007669"/>
    <property type="project" value="TreeGrafter"/>
</dbReference>
<keyword evidence="4" id="KW-0805">Transcription regulation</keyword>
<dbReference type="CDD" id="cd00067">
    <property type="entry name" value="GAL4"/>
    <property type="match status" value="1"/>
</dbReference>
<evidence type="ECO:0000313" key="11">
    <source>
        <dbReference type="EMBL" id="KIW84272.1"/>
    </source>
</evidence>
<dbReference type="PANTHER" id="PTHR47782:SF2">
    <property type="entry name" value="TRANSCRIPTION FACTOR, PUTATIVE (AFU_ORTHOLOGUE AFUA_4G12570)-RELATED"/>
    <property type="match status" value="1"/>
</dbReference>
<dbReference type="GO" id="GO:0000981">
    <property type="term" value="F:DNA-binding transcription factor activity, RNA polymerase II-specific"/>
    <property type="evidence" value="ECO:0007669"/>
    <property type="project" value="InterPro"/>
</dbReference>
<accession>A0A0D2FCB8</accession>
<evidence type="ECO:0000256" key="8">
    <source>
        <dbReference type="SAM" id="Coils"/>
    </source>
</evidence>
<keyword evidence="5" id="KW-0238">DNA-binding</keyword>
<dbReference type="InterPro" id="IPR001138">
    <property type="entry name" value="Zn2Cys6_DnaBD"/>
</dbReference>
<dbReference type="HOGENOM" id="CLU_019529_0_0_1"/>
<evidence type="ECO:0000256" key="7">
    <source>
        <dbReference type="ARBA" id="ARBA00023242"/>
    </source>
</evidence>
<dbReference type="Pfam" id="PF00172">
    <property type="entry name" value="Zn_clus"/>
    <property type="match status" value="1"/>
</dbReference>